<keyword evidence="2" id="KW-0732">Signal</keyword>
<feature type="domain" description="Tyrosinase copper-binding" evidence="3">
    <location>
        <begin position="108"/>
        <end position="125"/>
    </location>
</feature>
<dbReference type="AlphaFoldDB" id="A0A8H4XKD8"/>
<sequence>MLGKFLVAALAVMGGITPADAQTQNIFVTGVPVTGGGAAPVRKNINEIYSAGGPEWDLYIRAMRVMYDTKETDLKSYFQVSGIHGKPFVQWNGGGARAGNGWGGYCPHGESLFLTWHRPYTLLFEQILVENAKKLAAAYPAQYRKRYVDAANSLRSPYWDWALNDIPSAVVPQMVDVRVPNGSGLKKITMKNPLYTYTFPANAVAGKYGSWDDENRSRMYRCPAPDRFPTTANDLLNRRPYKQWTYDVLTRATTFDQFASTGASGASLEQIHNAIHWDATCAGQFLAAEFSGFEPLFWMHHTNVDRLWAYWQAMNPSRSSFSGSYSGGARYSTPSGTRITPSSPLQPFYSSRGKFHTSDSVKSINGFGYTYAGLEYWRMSQSQLSSSAKSVVNRLYGSSSSRKRDLEGRQDDGKTTRFFARVQLDVTEVERPCSVDIYVSGKRVGGLVVMKQPEEGIMHGEFSVDEAADAPQLLGSCTPTKVADSITNGLQVEIVRLDGSKIDLSDVPSLKVSLENVPYTPPVAEDQLPKYGDAKDQAADIVGKTNTKALKAINACAKRLPSFDPPKA</sequence>
<dbReference type="PANTHER" id="PTHR11474:SF131">
    <property type="entry name" value="TYROSINASE COPPER-BINDING DOMAIN-CONTAINING PROTEIN"/>
    <property type="match status" value="1"/>
</dbReference>
<evidence type="ECO:0000313" key="5">
    <source>
        <dbReference type="Proteomes" id="UP000635477"/>
    </source>
</evidence>
<keyword evidence="5" id="KW-1185">Reference proteome</keyword>
<organism evidence="4 5">
    <name type="scientific">Fusarium zealandicum</name>
    <dbReference type="NCBI Taxonomy" id="1053134"/>
    <lineage>
        <taxon>Eukaryota</taxon>
        <taxon>Fungi</taxon>
        <taxon>Dikarya</taxon>
        <taxon>Ascomycota</taxon>
        <taxon>Pezizomycotina</taxon>
        <taxon>Sordariomycetes</taxon>
        <taxon>Hypocreomycetidae</taxon>
        <taxon>Hypocreales</taxon>
        <taxon>Nectriaceae</taxon>
        <taxon>Fusarium</taxon>
        <taxon>Fusarium staphyleae species complex</taxon>
    </lineage>
</organism>
<evidence type="ECO:0000256" key="2">
    <source>
        <dbReference type="SAM" id="SignalP"/>
    </source>
</evidence>
<dbReference type="PROSITE" id="PS00497">
    <property type="entry name" value="TYROSINASE_1"/>
    <property type="match status" value="1"/>
</dbReference>
<gene>
    <name evidence="4" type="ORF">FZEAL_4902</name>
</gene>
<accession>A0A8H4XKD8</accession>
<dbReference type="InterPro" id="IPR008922">
    <property type="entry name" value="Di-copper_centre_dom_sf"/>
</dbReference>
<reference evidence="4" key="1">
    <citation type="journal article" date="2020" name="BMC Genomics">
        <title>Correction to: Identification and distribution of gene clusters required for synthesis of sphingolipid metabolism inhibitors in diverse species of the filamentous fungus Fusarium.</title>
        <authorList>
            <person name="Kim H.S."/>
            <person name="Lohmar J.M."/>
            <person name="Busman M."/>
            <person name="Brown D.W."/>
            <person name="Naumann T.A."/>
            <person name="Divon H.H."/>
            <person name="Lysoe E."/>
            <person name="Uhlig S."/>
            <person name="Proctor R.H."/>
        </authorList>
    </citation>
    <scope>NUCLEOTIDE SEQUENCE</scope>
    <source>
        <strain evidence="4">NRRL 22465</strain>
    </source>
</reference>
<dbReference type="Proteomes" id="UP000635477">
    <property type="component" value="Unassembled WGS sequence"/>
</dbReference>
<dbReference type="OrthoDB" id="6132182at2759"/>
<keyword evidence="1" id="KW-0479">Metal-binding</keyword>
<dbReference type="GO" id="GO:0016491">
    <property type="term" value="F:oxidoreductase activity"/>
    <property type="evidence" value="ECO:0007669"/>
    <property type="project" value="InterPro"/>
</dbReference>
<feature type="chain" id="PRO_5034930392" description="Tyrosinase copper-binding domain-containing protein" evidence="2">
    <location>
        <begin position="22"/>
        <end position="568"/>
    </location>
</feature>
<dbReference type="SUPFAM" id="SSF48056">
    <property type="entry name" value="Di-copper centre-containing domain"/>
    <property type="match status" value="1"/>
</dbReference>
<evidence type="ECO:0000259" key="3">
    <source>
        <dbReference type="PROSITE" id="PS00497"/>
    </source>
</evidence>
<dbReference type="PRINTS" id="PR00092">
    <property type="entry name" value="TYROSINASE"/>
</dbReference>
<dbReference type="EMBL" id="JABEYC010000342">
    <property type="protein sequence ID" value="KAF4978788.1"/>
    <property type="molecule type" value="Genomic_DNA"/>
</dbReference>
<protein>
    <recommendedName>
        <fullName evidence="3">Tyrosinase copper-binding domain-containing protein</fullName>
    </recommendedName>
</protein>
<evidence type="ECO:0000256" key="1">
    <source>
        <dbReference type="ARBA" id="ARBA00022723"/>
    </source>
</evidence>
<dbReference type="Pfam" id="PF00264">
    <property type="entry name" value="Tyrosinase"/>
    <property type="match status" value="1"/>
</dbReference>
<dbReference type="GO" id="GO:0046872">
    <property type="term" value="F:metal ion binding"/>
    <property type="evidence" value="ECO:0007669"/>
    <property type="project" value="UniProtKB-KW"/>
</dbReference>
<dbReference type="InterPro" id="IPR002227">
    <property type="entry name" value="Tyrosinase_Cu-bd"/>
</dbReference>
<dbReference type="PANTHER" id="PTHR11474">
    <property type="entry name" value="TYROSINASE FAMILY MEMBER"/>
    <property type="match status" value="1"/>
</dbReference>
<proteinExistence type="predicted"/>
<dbReference type="InterPro" id="IPR050316">
    <property type="entry name" value="Tyrosinase/Hemocyanin"/>
</dbReference>
<feature type="signal peptide" evidence="2">
    <location>
        <begin position="1"/>
        <end position="21"/>
    </location>
</feature>
<dbReference type="Gene3D" id="1.10.1280.10">
    <property type="entry name" value="Di-copper center containing domain from catechol oxidase"/>
    <property type="match status" value="1"/>
</dbReference>
<evidence type="ECO:0000313" key="4">
    <source>
        <dbReference type="EMBL" id="KAF4978788.1"/>
    </source>
</evidence>
<comment type="caution">
    <text evidence="4">The sequence shown here is derived from an EMBL/GenBank/DDBJ whole genome shotgun (WGS) entry which is preliminary data.</text>
</comment>
<name>A0A8H4XKD8_9HYPO</name>
<reference evidence="4" key="2">
    <citation type="submission" date="2020-05" db="EMBL/GenBank/DDBJ databases">
        <authorList>
            <person name="Kim H.-S."/>
            <person name="Proctor R.H."/>
            <person name="Brown D.W."/>
        </authorList>
    </citation>
    <scope>NUCLEOTIDE SEQUENCE</scope>
    <source>
        <strain evidence="4">NRRL 22465</strain>
    </source>
</reference>